<accession>A0AA35L7Z1</accession>
<protein>
    <submittedName>
        <fullName evidence="1">Uncharacterized protein</fullName>
    </submittedName>
</protein>
<dbReference type="Proteomes" id="UP001178461">
    <property type="component" value="Chromosome 13"/>
</dbReference>
<name>A0AA35L7Z1_9SAUR</name>
<proteinExistence type="predicted"/>
<evidence type="ECO:0000313" key="1">
    <source>
        <dbReference type="EMBL" id="CAI5790724.1"/>
    </source>
</evidence>
<evidence type="ECO:0000313" key="2">
    <source>
        <dbReference type="Proteomes" id="UP001178461"/>
    </source>
</evidence>
<keyword evidence="2" id="KW-1185">Reference proteome</keyword>
<sequence>MCPELRRAPARIFRAMGRNLWTEIAASAALSAPKFNRLLLLKCNIERERDGETDVSSKLFKSTQKLTHVLCLFVFFKKSSYTSRICPEETVFNFFKSMFLDSRRSTEVSSLNFLLWQKLAFVH</sequence>
<gene>
    <name evidence="1" type="ORF">PODLI_1B032391</name>
</gene>
<dbReference type="AlphaFoldDB" id="A0AA35L7Z1"/>
<reference evidence="1" key="1">
    <citation type="submission" date="2022-12" db="EMBL/GenBank/DDBJ databases">
        <authorList>
            <person name="Alioto T."/>
            <person name="Alioto T."/>
            <person name="Gomez Garrido J."/>
        </authorList>
    </citation>
    <scope>NUCLEOTIDE SEQUENCE</scope>
</reference>
<organism evidence="1 2">
    <name type="scientific">Podarcis lilfordi</name>
    <name type="common">Lilford's wall lizard</name>
    <dbReference type="NCBI Taxonomy" id="74358"/>
    <lineage>
        <taxon>Eukaryota</taxon>
        <taxon>Metazoa</taxon>
        <taxon>Chordata</taxon>
        <taxon>Craniata</taxon>
        <taxon>Vertebrata</taxon>
        <taxon>Euteleostomi</taxon>
        <taxon>Lepidosauria</taxon>
        <taxon>Squamata</taxon>
        <taxon>Bifurcata</taxon>
        <taxon>Unidentata</taxon>
        <taxon>Episquamata</taxon>
        <taxon>Laterata</taxon>
        <taxon>Lacertibaenia</taxon>
        <taxon>Lacertidae</taxon>
        <taxon>Podarcis</taxon>
    </lineage>
</organism>
<dbReference type="EMBL" id="OX395138">
    <property type="protein sequence ID" value="CAI5790724.1"/>
    <property type="molecule type" value="Genomic_DNA"/>
</dbReference>